<dbReference type="OrthoDB" id="498125at2759"/>
<evidence type="ECO:0000256" key="2">
    <source>
        <dbReference type="ARBA" id="ARBA00007092"/>
    </source>
</evidence>
<feature type="binding site" evidence="7">
    <location>
        <position position="242"/>
    </location>
    <ligand>
        <name>Mg(2+)</name>
        <dbReference type="ChEBI" id="CHEBI:18420"/>
        <label>1</label>
    </ligand>
</feature>
<accession>A0A9P4QGL5</accession>
<feature type="site" description="Interaction with DNA substrate" evidence="8">
    <location>
        <position position="356"/>
    </location>
</feature>
<proteinExistence type="inferred from homology"/>
<dbReference type="SUPFAM" id="SSF56219">
    <property type="entry name" value="DNase I-like"/>
    <property type="match status" value="1"/>
</dbReference>
<feature type="site" description="Transition state stabilizer" evidence="8">
    <location>
        <position position="244"/>
    </location>
</feature>
<feature type="active site" description="Proton donor/acceptor" evidence="6">
    <location>
        <position position="242"/>
    </location>
</feature>
<gene>
    <name evidence="10" type="ORF">K431DRAFT_237192</name>
</gene>
<keyword evidence="7" id="KW-0464">Manganese</keyword>
<keyword evidence="5 7" id="KW-0460">Magnesium</keyword>
<dbReference type="AlphaFoldDB" id="A0A9P4QGL5"/>
<comment type="similarity">
    <text evidence="2">Belongs to the DNA repair enzymes AP/ExoA family.</text>
</comment>
<feature type="active site" description="Proton acceptor" evidence="6">
    <location>
        <position position="356"/>
    </location>
</feature>
<dbReference type="PROSITE" id="PS51435">
    <property type="entry name" value="AP_NUCLEASE_F1_4"/>
    <property type="match status" value="1"/>
</dbReference>
<keyword evidence="11" id="KW-1185">Reference proteome</keyword>
<evidence type="ECO:0000256" key="8">
    <source>
        <dbReference type="PIRSR" id="PIRSR604808-3"/>
    </source>
</evidence>
<comment type="cofactor">
    <cofactor evidence="7">
        <name>Mg(2+)</name>
        <dbReference type="ChEBI" id="CHEBI:18420"/>
    </cofactor>
    <cofactor evidence="7">
        <name>Mn(2+)</name>
        <dbReference type="ChEBI" id="CHEBI:29035"/>
    </cofactor>
    <text evidence="7">Probably binds two magnesium or manganese ions per subunit.</text>
</comment>
<comment type="caution">
    <text evidence="10">The sequence shown here is derived from an EMBL/GenBank/DDBJ whole genome shotgun (WGS) entry which is preliminary data.</text>
</comment>
<dbReference type="PANTHER" id="PTHR22748:SF14">
    <property type="entry name" value="ENDONUCLEASE_EXONUCLEASE_PHOSPHATASE DOMAIN-CONTAINING PROTEIN"/>
    <property type="match status" value="1"/>
</dbReference>
<dbReference type="GO" id="GO:0003677">
    <property type="term" value="F:DNA binding"/>
    <property type="evidence" value="ECO:0007669"/>
    <property type="project" value="InterPro"/>
</dbReference>
<evidence type="ECO:0000256" key="3">
    <source>
        <dbReference type="ARBA" id="ARBA00022723"/>
    </source>
</evidence>
<feature type="binding site" evidence="7">
    <location>
        <position position="355"/>
    </location>
    <ligand>
        <name>Mg(2+)</name>
        <dbReference type="ChEBI" id="CHEBI:18420"/>
        <label>1</label>
    </ligand>
</feature>
<feature type="domain" description="Endonuclease/exonuclease/phosphatase" evidence="9">
    <location>
        <begin position="33"/>
        <end position="356"/>
    </location>
</feature>
<comment type="cofactor">
    <cofactor evidence="1">
        <name>Mn(2+)</name>
        <dbReference type="ChEBI" id="CHEBI:29035"/>
    </cofactor>
</comment>
<evidence type="ECO:0000256" key="5">
    <source>
        <dbReference type="ARBA" id="ARBA00022842"/>
    </source>
</evidence>
<dbReference type="EMBL" id="MU003765">
    <property type="protein sequence ID" value="KAF2726084.1"/>
    <property type="molecule type" value="Genomic_DNA"/>
</dbReference>
<feature type="non-terminal residue" evidence="10">
    <location>
        <position position="360"/>
    </location>
</feature>
<evidence type="ECO:0000256" key="7">
    <source>
        <dbReference type="PIRSR" id="PIRSR604808-2"/>
    </source>
</evidence>
<evidence type="ECO:0000313" key="11">
    <source>
        <dbReference type="Proteomes" id="UP000799441"/>
    </source>
</evidence>
<dbReference type="GO" id="GO:0046872">
    <property type="term" value="F:metal ion binding"/>
    <property type="evidence" value="ECO:0007669"/>
    <property type="project" value="UniProtKB-KW"/>
</dbReference>
<dbReference type="InterPro" id="IPR020848">
    <property type="entry name" value="AP_endonuclease_F1_CS"/>
</dbReference>
<dbReference type="Gene3D" id="3.60.10.10">
    <property type="entry name" value="Endonuclease/exonuclease/phosphatase"/>
    <property type="match status" value="1"/>
</dbReference>
<sequence>MPEEVSPPPLKRRRIDDAAAQSNQAGGDLRIYSWNVNGVQPFLQPSITSFLKRERSIGTARDHRGNAPSLPKASLRDFLRHHDWPTLLLLQEVKINPDDWATIRAVEKAVNDLHPNSGPTYKAHFCLPGDKYNARGFGRKVYGVCSVVRIDFQEAYVDSIHTVGWDKEGRVLVIKTKPISDLPKLAIINVYAVNGTEHPYRDPENGQVIGTRHDRKLQVHKLLQRELRGLEDQGYGVVLAGDMNIARATIDGHPNLRAFPRQHCLNRADFEARFFSTDLISCDGGEDVPSDRGLGMLDTFRHLHPDKKGYTYYPRHGQFGASCDRVDMIMTSRILLRHLAEAGMLETTGDRATSDHVPLF</sequence>
<evidence type="ECO:0000256" key="6">
    <source>
        <dbReference type="PIRSR" id="PIRSR604808-1"/>
    </source>
</evidence>
<evidence type="ECO:0000256" key="1">
    <source>
        <dbReference type="ARBA" id="ARBA00001936"/>
    </source>
</evidence>
<dbReference type="GO" id="GO:0003906">
    <property type="term" value="F:DNA-(apurinic or apyrimidinic site) endonuclease activity"/>
    <property type="evidence" value="ECO:0007669"/>
    <property type="project" value="TreeGrafter"/>
</dbReference>
<dbReference type="Pfam" id="PF03372">
    <property type="entry name" value="Exo_endo_phos"/>
    <property type="match status" value="1"/>
</dbReference>
<dbReference type="InterPro" id="IPR004808">
    <property type="entry name" value="AP_endonuc_1"/>
</dbReference>
<dbReference type="GO" id="GO:0008081">
    <property type="term" value="F:phosphoric diester hydrolase activity"/>
    <property type="evidence" value="ECO:0007669"/>
    <property type="project" value="TreeGrafter"/>
</dbReference>
<evidence type="ECO:0000313" key="10">
    <source>
        <dbReference type="EMBL" id="KAF2726084.1"/>
    </source>
</evidence>
<reference evidence="10" key="1">
    <citation type="journal article" date="2020" name="Stud. Mycol.">
        <title>101 Dothideomycetes genomes: a test case for predicting lifestyles and emergence of pathogens.</title>
        <authorList>
            <person name="Haridas S."/>
            <person name="Albert R."/>
            <person name="Binder M."/>
            <person name="Bloem J."/>
            <person name="Labutti K."/>
            <person name="Salamov A."/>
            <person name="Andreopoulos B."/>
            <person name="Baker S."/>
            <person name="Barry K."/>
            <person name="Bills G."/>
            <person name="Bluhm B."/>
            <person name="Cannon C."/>
            <person name="Castanera R."/>
            <person name="Culley D."/>
            <person name="Daum C."/>
            <person name="Ezra D."/>
            <person name="Gonzalez J."/>
            <person name="Henrissat B."/>
            <person name="Kuo A."/>
            <person name="Liang C."/>
            <person name="Lipzen A."/>
            <person name="Lutzoni F."/>
            <person name="Magnuson J."/>
            <person name="Mondo S."/>
            <person name="Nolan M."/>
            <person name="Ohm R."/>
            <person name="Pangilinan J."/>
            <person name="Park H.-J."/>
            <person name="Ramirez L."/>
            <person name="Alfaro M."/>
            <person name="Sun H."/>
            <person name="Tritt A."/>
            <person name="Yoshinaga Y."/>
            <person name="Zwiers L.-H."/>
            <person name="Turgeon B."/>
            <person name="Goodwin S."/>
            <person name="Spatafora J."/>
            <person name="Crous P."/>
            <person name="Grigoriev I."/>
        </authorList>
    </citation>
    <scope>NUCLEOTIDE SEQUENCE</scope>
    <source>
        <strain evidence="10">CBS 116435</strain>
    </source>
</reference>
<feature type="binding site" evidence="7">
    <location>
        <position position="92"/>
    </location>
    <ligand>
        <name>Mg(2+)</name>
        <dbReference type="ChEBI" id="CHEBI:18420"/>
        <label>1</label>
    </ligand>
</feature>
<protein>
    <submittedName>
        <fullName evidence="10">DNase I-like protein</fullName>
    </submittedName>
</protein>
<dbReference type="Proteomes" id="UP000799441">
    <property type="component" value="Unassembled WGS sequence"/>
</dbReference>
<dbReference type="GO" id="GO:0006284">
    <property type="term" value="P:base-excision repair"/>
    <property type="evidence" value="ECO:0007669"/>
    <property type="project" value="TreeGrafter"/>
</dbReference>
<dbReference type="InterPro" id="IPR005135">
    <property type="entry name" value="Endo/exonuclease/phosphatase"/>
</dbReference>
<evidence type="ECO:0000256" key="4">
    <source>
        <dbReference type="ARBA" id="ARBA00022801"/>
    </source>
</evidence>
<dbReference type="PROSITE" id="PS00727">
    <property type="entry name" value="AP_NUCLEASE_F1_2"/>
    <property type="match status" value="1"/>
</dbReference>
<name>A0A9P4QGL5_9PEZI</name>
<organism evidence="10 11">
    <name type="scientific">Polychaeton citri CBS 116435</name>
    <dbReference type="NCBI Taxonomy" id="1314669"/>
    <lineage>
        <taxon>Eukaryota</taxon>
        <taxon>Fungi</taxon>
        <taxon>Dikarya</taxon>
        <taxon>Ascomycota</taxon>
        <taxon>Pezizomycotina</taxon>
        <taxon>Dothideomycetes</taxon>
        <taxon>Dothideomycetidae</taxon>
        <taxon>Capnodiales</taxon>
        <taxon>Capnodiaceae</taxon>
        <taxon>Polychaeton</taxon>
    </lineage>
</organism>
<feature type="site" description="Important for catalytic activity" evidence="8">
    <location>
        <position position="327"/>
    </location>
</feature>
<feature type="binding site" evidence="7">
    <location>
        <position position="35"/>
    </location>
    <ligand>
        <name>Mg(2+)</name>
        <dbReference type="ChEBI" id="CHEBI:18420"/>
        <label>1</label>
    </ligand>
</feature>
<dbReference type="InterPro" id="IPR036691">
    <property type="entry name" value="Endo/exonu/phosph_ase_sf"/>
</dbReference>
<evidence type="ECO:0000259" key="9">
    <source>
        <dbReference type="Pfam" id="PF03372"/>
    </source>
</evidence>
<keyword evidence="4" id="KW-0378">Hydrolase</keyword>
<dbReference type="GO" id="GO:0005634">
    <property type="term" value="C:nucleus"/>
    <property type="evidence" value="ECO:0007669"/>
    <property type="project" value="TreeGrafter"/>
</dbReference>
<feature type="active site" evidence="6">
    <location>
        <position position="191"/>
    </location>
</feature>
<feature type="binding site" evidence="7">
    <location>
        <position position="356"/>
    </location>
    <ligand>
        <name>Mg(2+)</name>
        <dbReference type="ChEBI" id="CHEBI:18420"/>
        <label>1</label>
    </ligand>
</feature>
<dbReference type="GO" id="GO:0008311">
    <property type="term" value="F:double-stranded DNA 3'-5' DNA exonuclease activity"/>
    <property type="evidence" value="ECO:0007669"/>
    <property type="project" value="TreeGrafter"/>
</dbReference>
<keyword evidence="3 7" id="KW-0479">Metal-binding</keyword>
<dbReference type="PANTHER" id="PTHR22748">
    <property type="entry name" value="AP ENDONUCLEASE"/>
    <property type="match status" value="1"/>
</dbReference>
<feature type="binding site" evidence="7">
    <location>
        <position position="244"/>
    </location>
    <ligand>
        <name>Mg(2+)</name>
        <dbReference type="ChEBI" id="CHEBI:18420"/>
        <label>1</label>
    </ligand>
</feature>